<evidence type="ECO:0000256" key="4">
    <source>
        <dbReference type="ARBA" id="ARBA00022989"/>
    </source>
</evidence>
<evidence type="ECO:0000256" key="3">
    <source>
        <dbReference type="ARBA" id="ARBA00022692"/>
    </source>
</evidence>
<keyword evidence="10" id="KW-1185">Reference proteome</keyword>
<accession>A0A2P7EF26</accession>
<evidence type="ECO:0000313" key="10">
    <source>
        <dbReference type="Proteomes" id="UP000240206"/>
    </source>
</evidence>
<evidence type="ECO:0000259" key="8">
    <source>
        <dbReference type="Pfam" id="PF13515"/>
    </source>
</evidence>
<gene>
    <name evidence="9" type="ORF">C7K08_05885</name>
</gene>
<evidence type="ECO:0000256" key="7">
    <source>
        <dbReference type="SAM" id="Phobius"/>
    </source>
</evidence>
<dbReference type="EMBL" id="PXVC01000018">
    <property type="protein sequence ID" value="PSI01816.1"/>
    <property type="molecule type" value="Genomic_DNA"/>
</dbReference>
<feature type="transmembrane region" description="Helical" evidence="7">
    <location>
        <begin position="105"/>
        <end position="125"/>
    </location>
</feature>
<dbReference type="PANTHER" id="PTHR30509">
    <property type="entry name" value="P-HYDROXYBENZOIC ACID EFFLUX PUMP SUBUNIT-RELATED"/>
    <property type="match status" value="1"/>
</dbReference>
<comment type="caution">
    <text evidence="9">The sequence shown here is derived from an EMBL/GenBank/DDBJ whole genome shotgun (WGS) entry which is preliminary data.</text>
</comment>
<keyword evidence="5 7" id="KW-0472">Membrane</keyword>
<keyword evidence="4 7" id="KW-1133">Transmembrane helix</keyword>
<feature type="transmembrane region" description="Helical" evidence="7">
    <location>
        <begin position="66"/>
        <end position="93"/>
    </location>
</feature>
<evidence type="ECO:0000256" key="6">
    <source>
        <dbReference type="ARBA" id="ARBA00043993"/>
    </source>
</evidence>
<dbReference type="Proteomes" id="UP000240206">
    <property type="component" value="Unassembled WGS sequence"/>
</dbReference>
<feature type="transmembrane region" description="Helical" evidence="7">
    <location>
        <begin position="131"/>
        <end position="151"/>
    </location>
</feature>
<dbReference type="STRING" id="1910958.BTM30_07255"/>
<keyword evidence="3 7" id="KW-0812">Transmembrane</keyword>
<feature type="domain" description="Integral membrane bound transporter" evidence="8">
    <location>
        <begin position="28"/>
        <end position="145"/>
    </location>
</feature>
<dbReference type="InterPro" id="IPR049453">
    <property type="entry name" value="Memb_transporter_dom"/>
</dbReference>
<dbReference type="PANTHER" id="PTHR30509:SF9">
    <property type="entry name" value="MULTIDRUG RESISTANCE PROTEIN MDTO"/>
    <property type="match status" value="1"/>
</dbReference>
<proteinExistence type="inferred from homology"/>
<dbReference type="GO" id="GO:0005886">
    <property type="term" value="C:plasma membrane"/>
    <property type="evidence" value="ECO:0007669"/>
    <property type="project" value="UniProtKB-SubCell"/>
</dbReference>
<comment type="subcellular location">
    <subcellularLocation>
        <location evidence="1">Cell membrane</location>
        <topology evidence="1">Multi-pass membrane protein</topology>
    </subcellularLocation>
</comment>
<evidence type="ECO:0000256" key="1">
    <source>
        <dbReference type="ARBA" id="ARBA00004651"/>
    </source>
</evidence>
<keyword evidence="2" id="KW-1003">Cell membrane</keyword>
<protein>
    <recommendedName>
        <fullName evidence="8">Integral membrane bound transporter domain-containing protein</fullName>
    </recommendedName>
</protein>
<evidence type="ECO:0000313" key="9">
    <source>
        <dbReference type="EMBL" id="PSI01816.1"/>
    </source>
</evidence>
<dbReference type="AlphaFoldDB" id="A0A2P7EF26"/>
<comment type="similarity">
    <text evidence="6">Belongs to the YccS/YhfK family.</text>
</comment>
<sequence>MVPNYRLFNQSEVRLALTAGLSAGLTITLGLPDPMYAPMAVAAVLSGTLGNSWTLGVQRIQGTILGGLILFIGHNTIATSMPMPIGIGISLAYTRIFGGSLGLRSGYKVAGLVVVMGWTVHANSINSWLPIRLLVTLIGVLLSLIAINAFWPSRALAEHKKLSQALFNGFAEALQERVQHLKIGVDMQAEIKRQRRDGLLSKLMALQNQRPAALVELGADRNGERLLRLWDLEEQFFTELIGYYRTLLRLPMLPMDGPELQNLLEVELDVLSFIANQLICYANIWPNPLTKQDSHQWSSALEAAEQQIYENPKVMDALLASSGGRRAMVCNQLLQAIERFQNNWIALA</sequence>
<evidence type="ECO:0000256" key="2">
    <source>
        <dbReference type="ARBA" id="ARBA00022475"/>
    </source>
</evidence>
<evidence type="ECO:0000256" key="5">
    <source>
        <dbReference type="ARBA" id="ARBA00023136"/>
    </source>
</evidence>
<organism evidence="9 10">
    <name type="scientific">Synechococcus lacustris str. Tous</name>
    <dbReference type="NCBI Taxonomy" id="1910958"/>
    <lineage>
        <taxon>Bacteria</taxon>
        <taxon>Bacillati</taxon>
        <taxon>Cyanobacteriota</taxon>
        <taxon>Cyanophyceae</taxon>
        <taxon>Synechococcales</taxon>
        <taxon>Synechococcaceae</taxon>
        <taxon>Synechococcus</taxon>
    </lineage>
</organism>
<name>A0A2P7EF26_9SYNE</name>
<dbReference type="Pfam" id="PF13515">
    <property type="entry name" value="FUSC_2"/>
    <property type="match status" value="1"/>
</dbReference>
<reference evidence="10" key="1">
    <citation type="submission" date="2018-03" db="EMBL/GenBank/DDBJ databases">
        <title>Ecological and genomic features of two cosmopolitan and abundant freshwater picocyanobacteria.</title>
        <authorList>
            <person name="Cabello-Yeves P.J."/>
            <person name="Picazo A."/>
            <person name="Camacho A."/>
            <person name="Callieri C."/>
            <person name="Rosselli R."/>
            <person name="Roda-Garcia J."/>
            <person name="Coutinho F.H."/>
            <person name="Rodriguez-Valera F."/>
        </authorList>
    </citation>
    <scope>NUCLEOTIDE SEQUENCE [LARGE SCALE GENOMIC DNA]</scope>
    <source>
        <strain evidence="10">Tous</strain>
    </source>
</reference>